<gene>
    <name evidence="1" type="ORF">JAAARDRAFT_214404</name>
</gene>
<keyword evidence="2" id="KW-1185">Reference proteome</keyword>
<proteinExistence type="predicted"/>
<sequence>LKTKDIPVQIITYSPVNYCPQEIWQHIFALACLDDGTTGRSLSLVSRYIRLVSHPLRYQSIAVHGLRQLISLASILDANMTTLQPFRVRHLFVAQDGGFQIRSSAASIDRPRSIIRRVRDMISPRPAPETSFVSPRQYPNFRNTLLRVLANVTETLETLTISIPPGFEMSFPPSPLTLLRELTLYGHWYKNSLFLMVGPDYVFPSLRRLHLAGSFFFEAQVYATLQVSPLLTHLRLSGLEYSASVANIVASILRLPLEDHQVLPAPPVSLHKILVQRRDPPSRGAMALSHDLAIETLLSICSKHPEPDNGLVVLKYREWNPVQVQVAEAKDFWLSRVEGGLGCWDESERWRAMEVGTGLFSIGDT</sequence>
<dbReference type="Proteomes" id="UP000027265">
    <property type="component" value="Unassembled WGS sequence"/>
</dbReference>
<reference evidence="2" key="1">
    <citation type="journal article" date="2014" name="Proc. Natl. Acad. Sci. U.S.A.">
        <title>Extensive sampling of basidiomycete genomes demonstrates inadequacy of the white-rot/brown-rot paradigm for wood decay fungi.</title>
        <authorList>
            <person name="Riley R."/>
            <person name="Salamov A.A."/>
            <person name="Brown D.W."/>
            <person name="Nagy L.G."/>
            <person name="Floudas D."/>
            <person name="Held B.W."/>
            <person name="Levasseur A."/>
            <person name="Lombard V."/>
            <person name="Morin E."/>
            <person name="Otillar R."/>
            <person name="Lindquist E.A."/>
            <person name="Sun H."/>
            <person name="LaButti K.M."/>
            <person name="Schmutz J."/>
            <person name="Jabbour D."/>
            <person name="Luo H."/>
            <person name="Baker S.E."/>
            <person name="Pisabarro A.G."/>
            <person name="Walton J.D."/>
            <person name="Blanchette R.A."/>
            <person name="Henrissat B."/>
            <person name="Martin F."/>
            <person name="Cullen D."/>
            <person name="Hibbett D.S."/>
            <person name="Grigoriev I.V."/>
        </authorList>
    </citation>
    <scope>NUCLEOTIDE SEQUENCE [LARGE SCALE GENOMIC DNA]</scope>
    <source>
        <strain evidence="2">MUCL 33604</strain>
    </source>
</reference>
<evidence type="ECO:0000313" key="1">
    <source>
        <dbReference type="EMBL" id="KDQ63975.1"/>
    </source>
</evidence>
<protein>
    <recommendedName>
        <fullName evidence="3">F-box domain-containing protein</fullName>
    </recommendedName>
</protein>
<dbReference type="HOGENOM" id="CLU_041942_1_0_1"/>
<evidence type="ECO:0008006" key="3">
    <source>
        <dbReference type="Google" id="ProtNLM"/>
    </source>
</evidence>
<dbReference type="OrthoDB" id="2748701at2759"/>
<accession>A0A067QCW1</accession>
<feature type="non-terminal residue" evidence="1">
    <location>
        <position position="1"/>
    </location>
</feature>
<name>A0A067QCW1_9AGAM</name>
<organism evidence="1 2">
    <name type="scientific">Jaapia argillacea MUCL 33604</name>
    <dbReference type="NCBI Taxonomy" id="933084"/>
    <lineage>
        <taxon>Eukaryota</taxon>
        <taxon>Fungi</taxon>
        <taxon>Dikarya</taxon>
        <taxon>Basidiomycota</taxon>
        <taxon>Agaricomycotina</taxon>
        <taxon>Agaricomycetes</taxon>
        <taxon>Agaricomycetidae</taxon>
        <taxon>Jaapiales</taxon>
        <taxon>Jaapiaceae</taxon>
        <taxon>Jaapia</taxon>
    </lineage>
</organism>
<dbReference type="EMBL" id="KL197709">
    <property type="protein sequence ID" value="KDQ63975.1"/>
    <property type="molecule type" value="Genomic_DNA"/>
</dbReference>
<dbReference type="SUPFAM" id="SSF52047">
    <property type="entry name" value="RNI-like"/>
    <property type="match status" value="1"/>
</dbReference>
<dbReference type="InParanoid" id="A0A067QCW1"/>
<evidence type="ECO:0000313" key="2">
    <source>
        <dbReference type="Proteomes" id="UP000027265"/>
    </source>
</evidence>
<dbReference type="STRING" id="933084.A0A067QCW1"/>
<dbReference type="AlphaFoldDB" id="A0A067QCW1"/>